<keyword evidence="1" id="KW-0812">Transmembrane</keyword>
<keyword evidence="1" id="KW-1134">Transmembrane beta strand</keyword>
<keyword evidence="1" id="KW-0472">Membrane</keyword>
<comment type="similarity">
    <text evidence="1">Belongs to the TonB-dependent receptor family.</text>
</comment>
<accession>A0ABR7C656</accession>
<evidence type="ECO:0000256" key="1">
    <source>
        <dbReference type="PROSITE-ProRule" id="PRU01360"/>
    </source>
</evidence>
<dbReference type="SUPFAM" id="SSF56935">
    <property type="entry name" value="Porins"/>
    <property type="match status" value="1"/>
</dbReference>
<keyword evidence="4" id="KW-0675">Receptor</keyword>
<keyword evidence="1" id="KW-0998">Cell outer membrane</keyword>
<dbReference type="Gene3D" id="2.170.130.10">
    <property type="entry name" value="TonB-dependent receptor, plug domain"/>
    <property type="match status" value="1"/>
</dbReference>
<dbReference type="InterPro" id="IPR037066">
    <property type="entry name" value="Plug_dom_sf"/>
</dbReference>
<organism evidence="4 5">
    <name type="scientific">Bacteroides difficilis</name>
    <dbReference type="NCBI Taxonomy" id="2763021"/>
    <lineage>
        <taxon>Bacteria</taxon>
        <taxon>Pseudomonadati</taxon>
        <taxon>Bacteroidota</taxon>
        <taxon>Bacteroidia</taxon>
        <taxon>Bacteroidales</taxon>
        <taxon>Bacteroidaceae</taxon>
        <taxon>Bacteroides</taxon>
    </lineage>
</organism>
<name>A0ABR7C656_9BACE</name>
<evidence type="ECO:0000259" key="3">
    <source>
        <dbReference type="Pfam" id="PF07715"/>
    </source>
</evidence>
<dbReference type="PROSITE" id="PS51257">
    <property type="entry name" value="PROKAR_LIPOPROTEIN"/>
    <property type="match status" value="1"/>
</dbReference>
<keyword evidence="5" id="KW-1185">Reference proteome</keyword>
<reference evidence="4 5" key="1">
    <citation type="submission" date="2020-08" db="EMBL/GenBank/DDBJ databases">
        <title>Genome public.</title>
        <authorList>
            <person name="Liu C."/>
            <person name="Sun Q."/>
        </authorList>
    </citation>
    <scope>NUCLEOTIDE SEQUENCE [LARGE SCALE GENOMIC DNA]</scope>
    <source>
        <strain evidence="4 5">M27</strain>
    </source>
</reference>
<comment type="subcellular location">
    <subcellularLocation>
        <location evidence="1">Cell outer membrane</location>
        <topology evidence="1">Multi-pass membrane protein</topology>
    </subcellularLocation>
</comment>
<comment type="caution">
    <text evidence="4">The sequence shown here is derived from an EMBL/GenBank/DDBJ whole genome shotgun (WGS) entry which is preliminary data.</text>
</comment>
<feature type="signal peptide" evidence="2">
    <location>
        <begin position="1"/>
        <end position="21"/>
    </location>
</feature>
<feature type="domain" description="TonB-dependent receptor plug" evidence="3">
    <location>
        <begin position="119"/>
        <end position="224"/>
    </location>
</feature>
<dbReference type="InterPro" id="IPR039426">
    <property type="entry name" value="TonB-dep_rcpt-like"/>
</dbReference>
<evidence type="ECO:0000313" key="5">
    <source>
        <dbReference type="Proteomes" id="UP000600600"/>
    </source>
</evidence>
<proteinExistence type="inferred from homology"/>
<sequence>MKRILFIAICLLTGCVWGSHAQNKSMEVFGNVKDETGMPLIGVNISVKNASGLGVITDIDGNYRIKIAPYSTLIYSYIGMVTQEILIKENMKKVNVVLKESTKTVIDEVVITGTGVQKKVTVTGAVSTVDVDLLKTPTSSITNALAGNVPGVMAMQTSGQPGKNMSEFWIRGISTFGASNSALVLVDGFERDLDQINVEDIESFSVLKDASATAIYGSRGANGVVLITTKHGKAGKVNIKAKVQSSYNARTYTPSFVDGPTYASMLNESRVTRGLEPLYNEEDMYLFRSGMDPDLYPNVNWMDALLKDGAMTHRANVDISGGGATARYFVSMSYLNEDGMYKVDSSIRDKYDSNPNYQRWNYRMNVDVDVTKTTLLKVGISGWLSKQNEPGCGGGESQLWASLVGHNPISTPIYYSDGKLGSSGTGNKANPWMLSTQNGYKEKWNNTIQTNITLEQDLKFITKGLKFTGRFGFDTLNENTKLHEQWPELWKAERERDSNGNMVFHKLSDEKTMSHSSSSKGTRKEFFEAILNYSRNFGDHRVGGTLKYTQDAKTNTQSVSDYEWLDRKHQGLAGRFTYGWKYRYFVDFNFGYNGSENFAPEHQFGFFPAYSLAWNVAEESFIKKHLPWLSMFKLRYSYGKVGSDNVGRRFPYLPGFSNLNDYSYTWGDYVETSWAGGNNSNKYDALTYSMVTSEDITWEIATKHDVGLDISILNDKISGTIDYFHETRDGIFMNRANLPWIVGMNGLKANANVGKVLSKGIDGNVAYHDKFGKVNFTVRGNFTYSKNEIQEYDEVNSLYPYKLKAGQRVGQATGLIALGLFKDYEDIRNSPDQSWLGSTIMPGDIKYKDVNADGRIGDNDVVPIGATTRPNLIYGFGASAQWKGLDVNVHFQGAGKSSFFIKGQSVYAFSEGEWGNVFDDYVGNYWSLDNPNPNAKYPRLSWNGNSNNNRASTFWLRDSSYLRLKTLEVGYTLPKNISRVLYMNNIRIFFIGTNLLTFSSFKMWDPEMGSSTGQQYPLSKSYTLGLTVTL</sequence>
<dbReference type="RefSeq" id="WP_186966112.1">
    <property type="nucleotide sequence ID" value="NZ_JACOOE010000001.1"/>
</dbReference>
<evidence type="ECO:0000256" key="2">
    <source>
        <dbReference type="SAM" id="SignalP"/>
    </source>
</evidence>
<keyword evidence="2" id="KW-0732">Signal</keyword>
<dbReference type="InterPro" id="IPR012910">
    <property type="entry name" value="Plug_dom"/>
</dbReference>
<dbReference type="Pfam" id="PF07715">
    <property type="entry name" value="Plug"/>
    <property type="match status" value="1"/>
</dbReference>
<dbReference type="NCBIfam" id="TIGR04056">
    <property type="entry name" value="OMP_RagA_SusC"/>
    <property type="match status" value="1"/>
</dbReference>
<dbReference type="EMBL" id="JACOOE010000001">
    <property type="protein sequence ID" value="MBC5603291.1"/>
    <property type="molecule type" value="Genomic_DNA"/>
</dbReference>
<protein>
    <submittedName>
        <fullName evidence="4">TonB-dependent receptor</fullName>
    </submittedName>
</protein>
<dbReference type="SUPFAM" id="SSF49464">
    <property type="entry name" value="Carboxypeptidase regulatory domain-like"/>
    <property type="match status" value="1"/>
</dbReference>
<dbReference type="PROSITE" id="PS52016">
    <property type="entry name" value="TONB_DEPENDENT_REC_3"/>
    <property type="match status" value="1"/>
</dbReference>
<dbReference type="NCBIfam" id="TIGR04057">
    <property type="entry name" value="SusC_RagA_signa"/>
    <property type="match status" value="1"/>
</dbReference>
<dbReference type="InterPro" id="IPR023997">
    <property type="entry name" value="TonB-dep_OMP_SusC/RagA_CS"/>
</dbReference>
<dbReference type="InterPro" id="IPR008969">
    <property type="entry name" value="CarboxyPept-like_regulatory"/>
</dbReference>
<evidence type="ECO:0000313" key="4">
    <source>
        <dbReference type="EMBL" id="MBC5603291.1"/>
    </source>
</evidence>
<dbReference type="Proteomes" id="UP000600600">
    <property type="component" value="Unassembled WGS sequence"/>
</dbReference>
<keyword evidence="1" id="KW-0813">Transport</keyword>
<gene>
    <name evidence="4" type="ORF">H8S67_01180</name>
</gene>
<dbReference type="InterPro" id="IPR023996">
    <property type="entry name" value="TonB-dep_OMP_SusC/RagA"/>
</dbReference>
<feature type="chain" id="PRO_5045872501" evidence="2">
    <location>
        <begin position="22"/>
        <end position="1030"/>
    </location>
</feature>
<dbReference type="Pfam" id="PF13715">
    <property type="entry name" value="CarbopepD_reg_2"/>
    <property type="match status" value="1"/>
</dbReference>